<comment type="similarity">
    <text evidence="1">Belongs to the sigma-70 factor family. ECF subfamily.</text>
</comment>
<dbReference type="Pfam" id="PF08281">
    <property type="entry name" value="Sigma70_r4_2"/>
    <property type="match status" value="1"/>
</dbReference>
<comment type="caution">
    <text evidence="8">The sequence shown here is derived from an EMBL/GenBank/DDBJ whole genome shotgun (WGS) entry which is preliminary data.</text>
</comment>
<dbReference type="InterPro" id="IPR039425">
    <property type="entry name" value="RNA_pol_sigma-70-like"/>
</dbReference>
<dbReference type="GO" id="GO:0016987">
    <property type="term" value="F:sigma factor activity"/>
    <property type="evidence" value="ECO:0007669"/>
    <property type="project" value="UniProtKB-KW"/>
</dbReference>
<feature type="domain" description="RNA polymerase sigma-70 region 2" evidence="6">
    <location>
        <begin position="26"/>
        <end position="86"/>
    </location>
</feature>
<dbReference type="EMBL" id="RCZG01000002">
    <property type="protein sequence ID" value="TPG35850.1"/>
    <property type="molecule type" value="Genomic_DNA"/>
</dbReference>
<dbReference type="NCBIfam" id="TIGR02937">
    <property type="entry name" value="sigma70-ECF"/>
    <property type="match status" value="1"/>
</dbReference>
<evidence type="ECO:0000256" key="4">
    <source>
        <dbReference type="ARBA" id="ARBA00023125"/>
    </source>
</evidence>
<dbReference type="InterPro" id="IPR013324">
    <property type="entry name" value="RNA_pol_sigma_r3/r4-like"/>
</dbReference>
<keyword evidence="2" id="KW-0805">Transcription regulation</keyword>
<dbReference type="InterPro" id="IPR007627">
    <property type="entry name" value="RNA_pol_sigma70_r2"/>
</dbReference>
<evidence type="ECO:0000259" key="6">
    <source>
        <dbReference type="Pfam" id="PF04542"/>
    </source>
</evidence>
<organism evidence="8 9">
    <name type="scientific">Mycolicibacterium hodleri</name>
    <dbReference type="NCBI Taxonomy" id="49897"/>
    <lineage>
        <taxon>Bacteria</taxon>
        <taxon>Bacillati</taxon>
        <taxon>Actinomycetota</taxon>
        <taxon>Actinomycetes</taxon>
        <taxon>Mycobacteriales</taxon>
        <taxon>Mycobacteriaceae</taxon>
        <taxon>Mycolicibacterium</taxon>
    </lineage>
</organism>
<evidence type="ECO:0000256" key="1">
    <source>
        <dbReference type="ARBA" id="ARBA00010641"/>
    </source>
</evidence>
<keyword evidence="5" id="KW-0804">Transcription</keyword>
<dbReference type="AlphaFoldDB" id="A0A502EH69"/>
<dbReference type="Pfam" id="PF04542">
    <property type="entry name" value="Sigma70_r2"/>
    <property type="match status" value="1"/>
</dbReference>
<dbReference type="Proteomes" id="UP000320095">
    <property type="component" value="Unassembled WGS sequence"/>
</dbReference>
<keyword evidence="9" id="KW-1185">Reference proteome</keyword>
<dbReference type="CDD" id="cd06171">
    <property type="entry name" value="Sigma70_r4"/>
    <property type="match status" value="1"/>
</dbReference>
<protein>
    <submittedName>
        <fullName evidence="8">Sigma-70 family RNA polymerase sigma factor</fullName>
    </submittedName>
</protein>
<dbReference type="Gene3D" id="1.10.1740.10">
    <property type="match status" value="1"/>
</dbReference>
<evidence type="ECO:0000259" key="7">
    <source>
        <dbReference type="Pfam" id="PF08281"/>
    </source>
</evidence>
<dbReference type="Gene3D" id="1.10.10.10">
    <property type="entry name" value="Winged helix-like DNA-binding domain superfamily/Winged helix DNA-binding domain"/>
    <property type="match status" value="1"/>
</dbReference>
<evidence type="ECO:0000256" key="3">
    <source>
        <dbReference type="ARBA" id="ARBA00023082"/>
    </source>
</evidence>
<dbReference type="GO" id="GO:0006352">
    <property type="term" value="P:DNA-templated transcription initiation"/>
    <property type="evidence" value="ECO:0007669"/>
    <property type="project" value="InterPro"/>
</dbReference>
<dbReference type="OrthoDB" id="5244716at2"/>
<dbReference type="SUPFAM" id="SSF88659">
    <property type="entry name" value="Sigma3 and sigma4 domains of RNA polymerase sigma factors"/>
    <property type="match status" value="1"/>
</dbReference>
<evidence type="ECO:0000313" key="9">
    <source>
        <dbReference type="Proteomes" id="UP000320095"/>
    </source>
</evidence>
<proteinExistence type="inferred from homology"/>
<dbReference type="InterPro" id="IPR013325">
    <property type="entry name" value="RNA_pol_sigma_r2"/>
</dbReference>
<dbReference type="PANTHER" id="PTHR43133:SF53">
    <property type="entry name" value="ECF RNA POLYMERASE SIGMA-E FACTOR"/>
    <property type="match status" value="1"/>
</dbReference>
<dbReference type="InterPro" id="IPR036388">
    <property type="entry name" value="WH-like_DNA-bd_sf"/>
</dbReference>
<gene>
    <name evidence="8" type="ORF">EAH80_07340</name>
</gene>
<dbReference type="SUPFAM" id="SSF88946">
    <property type="entry name" value="Sigma2 domain of RNA polymerase sigma factors"/>
    <property type="match status" value="1"/>
</dbReference>
<accession>A0A502EH69</accession>
<evidence type="ECO:0000256" key="5">
    <source>
        <dbReference type="ARBA" id="ARBA00023163"/>
    </source>
</evidence>
<dbReference type="GO" id="GO:0003677">
    <property type="term" value="F:DNA binding"/>
    <property type="evidence" value="ECO:0007669"/>
    <property type="project" value="UniProtKB-KW"/>
</dbReference>
<dbReference type="InterPro" id="IPR014284">
    <property type="entry name" value="RNA_pol_sigma-70_dom"/>
</dbReference>
<dbReference type="PANTHER" id="PTHR43133">
    <property type="entry name" value="RNA POLYMERASE ECF-TYPE SIGMA FACTO"/>
    <property type="match status" value="1"/>
</dbReference>
<keyword evidence="4" id="KW-0238">DNA-binding</keyword>
<keyword evidence="3" id="KW-0731">Sigma factor</keyword>
<name>A0A502EH69_9MYCO</name>
<evidence type="ECO:0000313" key="8">
    <source>
        <dbReference type="EMBL" id="TPG35850.1"/>
    </source>
</evidence>
<reference evidence="8 9" key="1">
    <citation type="journal article" date="2019" name="Environ. Microbiol.">
        <title>Species interactions and distinct microbial communities in high Arctic permafrost affected cryosols are associated with the CH4 and CO2 gas fluxes.</title>
        <authorList>
            <person name="Altshuler I."/>
            <person name="Hamel J."/>
            <person name="Turney S."/>
            <person name="Magnuson E."/>
            <person name="Levesque R."/>
            <person name="Greer C."/>
            <person name="Whyte L.G."/>
        </authorList>
    </citation>
    <scope>NUCLEOTIDE SEQUENCE [LARGE SCALE GENOMIC DNA]</scope>
    <source>
        <strain evidence="8 9">S5.20</strain>
    </source>
</reference>
<dbReference type="InterPro" id="IPR013249">
    <property type="entry name" value="RNA_pol_sigma70_r4_t2"/>
</dbReference>
<dbReference type="RefSeq" id="WP_140689180.1">
    <property type="nucleotide sequence ID" value="NZ_RCZG01000002.1"/>
</dbReference>
<feature type="domain" description="RNA polymerase sigma factor 70 region 4 type 2" evidence="7">
    <location>
        <begin position="149"/>
        <end position="197"/>
    </location>
</feature>
<evidence type="ECO:0000256" key="2">
    <source>
        <dbReference type="ARBA" id="ARBA00023015"/>
    </source>
</evidence>
<sequence length="210" mass="23169">MTGTTDETSLILALRNGDEAVFAQFVDQHSASMLRVACGYVPNRAIAEEVVQDTWIALLKGINGFEGRSSLRGWLFTVLINIAKTRGVRERRDADVAIAAFTGGTVDLARFRTAGDPLPGHWRDDEAPSPFPDTPEGSALDKELVEVARREIDKLPQRQRTIVTLRDVLGFESREVCALLDISAGNQRVQLHRGRAAIRQVLEDYLGGRS</sequence>